<proteinExistence type="predicted"/>
<evidence type="ECO:0000313" key="4">
    <source>
        <dbReference type="Proteomes" id="UP000002296"/>
    </source>
</evidence>
<keyword evidence="4" id="KW-1185">Reference proteome</keyword>
<dbReference type="Pfam" id="PF13859">
    <property type="entry name" value="BNR_3"/>
    <property type="match status" value="1"/>
</dbReference>
<dbReference type="GeneID" id="3546768"/>
<comment type="caution">
    <text evidence="3">The sequence shown here is derived from an EMBL/GenBank/DDBJ whole genome shotgun (WGS) entry which is preliminary data.</text>
</comment>
<dbReference type="Proteomes" id="UP000002296">
    <property type="component" value="Unassembled WGS sequence"/>
</dbReference>
<dbReference type="InterPro" id="IPR013320">
    <property type="entry name" value="ConA-like_dom_sf"/>
</dbReference>
<evidence type="ECO:0000259" key="1">
    <source>
        <dbReference type="Pfam" id="PF13859"/>
    </source>
</evidence>
<dbReference type="SMR" id="Q4DL65"/>
<dbReference type="InterPro" id="IPR008377">
    <property type="entry name" value="Sialidase_trypan"/>
</dbReference>
<dbReference type="InterPro" id="IPR036278">
    <property type="entry name" value="Sialidase_sf"/>
</dbReference>
<dbReference type="eggNOG" id="ENOG502S3YU">
    <property type="taxonomic scope" value="Eukaryota"/>
</dbReference>
<dbReference type="AlphaFoldDB" id="Q4DL65"/>
<dbReference type="InterPro" id="IPR055239">
    <property type="entry name" value="TS_C"/>
</dbReference>
<dbReference type="PaxDb" id="353153-Q4DL65"/>
<gene>
    <name evidence="3" type="ORF">Tc00.1047053508523.50</name>
</gene>
<sequence>MGNGMLVFPVEGVDKDDNSVSMIVHSTDNGSIWTLCEDISPAKCGAPRVTEWEGSLLMIVDCKDGQRVYESCDMGATWTEAIGTLPGVWTKSQPGDYQDVSLRVDALITATIGGRKLMLYTHKASHPLEASEPNALCLWVTDNNRTFSVWPVAVDNNKNWDLASNLPYSDGALHLLKERANEKGRAISLARLTEELKTIKSVLRTWAQLDASFSASSTPTAGLVAVLSNTSSGGDTWIDDYHSVNATVRNAVKVHDGFRFMGFWFRGDMACEPSGEQWAAHFCKLQFYSCGDGDRPQSSEDQHYFAGRGAGRTHQHALHWAVVRRGRYVGDSVQRRDNEIRQHLEAGERIPGGDHAVGRRQGLRVRGWCDCGEPGDATDT</sequence>
<dbReference type="SUPFAM" id="SSF49899">
    <property type="entry name" value="Concanavalin A-like lectins/glucanases"/>
    <property type="match status" value="1"/>
</dbReference>
<protein>
    <submittedName>
        <fullName evidence="3">Trans-sialidase, putative</fullName>
    </submittedName>
</protein>
<dbReference type="CDD" id="cd15482">
    <property type="entry name" value="Sialidase_non-viral"/>
    <property type="match status" value="1"/>
</dbReference>
<evidence type="ECO:0000259" key="2">
    <source>
        <dbReference type="Pfam" id="PF22925"/>
    </source>
</evidence>
<reference evidence="3 4" key="1">
    <citation type="journal article" date="2005" name="Science">
        <title>The genome sequence of Trypanosoma cruzi, etiologic agent of Chagas disease.</title>
        <authorList>
            <person name="El-Sayed N.M."/>
            <person name="Myler P.J."/>
            <person name="Bartholomeu D.C."/>
            <person name="Nilsson D."/>
            <person name="Aggarwal G."/>
            <person name="Tran A.N."/>
            <person name="Ghedin E."/>
            <person name="Worthey E.A."/>
            <person name="Delcher A.L."/>
            <person name="Blandin G."/>
            <person name="Westenberger S.J."/>
            <person name="Caler E."/>
            <person name="Cerqueira G.C."/>
            <person name="Branche C."/>
            <person name="Haas B."/>
            <person name="Anupama A."/>
            <person name="Arner E."/>
            <person name="Aslund L."/>
            <person name="Attipoe P."/>
            <person name="Bontempi E."/>
            <person name="Bringaud F."/>
            <person name="Burton P."/>
            <person name="Cadag E."/>
            <person name="Campbell D.A."/>
            <person name="Carrington M."/>
            <person name="Crabtree J."/>
            <person name="Darban H."/>
            <person name="da Silveira J.F."/>
            <person name="de Jong P."/>
            <person name="Edwards K."/>
            <person name="Englund P.T."/>
            <person name="Fazelina G."/>
            <person name="Feldblyum T."/>
            <person name="Ferella M."/>
            <person name="Frasch A.C."/>
            <person name="Gull K."/>
            <person name="Horn D."/>
            <person name="Hou L."/>
            <person name="Huang Y."/>
            <person name="Kindlund E."/>
            <person name="Klingbeil M."/>
            <person name="Kluge S."/>
            <person name="Koo H."/>
            <person name="Lacerda D."/>
            <person name="Levin M.J."/>
            <person name="Lorenzi H."/>
            <person name="Louie T."/>
            <person name="Machado C.R."/>
            <person name="McCulloch R."/>
            <person name="McKenna A."/>
            <person name="Mizuno Y."/>
            <person name="Mottram J.C."/>
            <person name="Nelson S."/>
            <person name="Ochaya S."/>
            <person name="Osoegawa K."/>
            <person name="Pai G."/>
            <person name="Parsons M."/>
            <person name="Pentony M."/>
            <person name="Pettersson U."/>
            <person name="Pop M."/>
            <person name="Ramirez J.L."/>
            <person name="Rinta J."/>
            <person name="Robertson L."/>
            <person name="Salzberg S.L."/>
            <person name="Sanchez D.O."/>
            <person name="Seyler A."/>
            <person name="Sharma R."/>
            <person name="Shetty J."/>
            <person name="Simpson A.J."/>
            <person name="Sisk E."/>
            <person name="Tammi M.T."/>
            <person name="Tarleton R."/>
            <person name="Teixeira S."/>
            <person name="Van Aken S."/>
            <person name="Vogt C."/>
            <person name="Ward P.N."/>
            <person name="Wickstead B."/>
            <person name="Wortman J."/>
            <person name="White O."/>
            <person name="Fraser C.M."/>
            <person name="Stuart K.D."/>
            <person name="Andersson B."/>
        </authorList>
    </citation>
    <scope>NUCLEOTIDE SEQUENCE [LARGE SCALE GENOMIC DNA]</scope>
    <source>
        <strain evidence="3 4">CL Brener</strain>
    </source>
</reference>
<dbReference type="SUPFAM" id="SSF50939">
    <property type="entry name" value="Sialidases"/>
    <property type="match status" value="1"/>
</dbReference>
<dbReference type="Pfam" id="PF22925">
    <property type="entry name" value="TS_C"/>
    <property type="match status" value="1"/>
</dbReference>
<dbReference type="GO" id="GO:0004308">
    <property type="term" value="F:exo-alpha-sialidase activity"/>
    <property type="evidence" value="ECO:0007669"/>
    <property type="project" value="InterPro"/>
</dbReference>
<accession>Q4DL65</accession>
<organism evidence="3 4">
    <name type="scientific">Trypanosoma cruzi (strain CL Brener)</name>
    <dbReference type="NCBI Taxonomy" id="353153"/>
    <lineage>
        <taxon>Eukaryota</taxon>
        <taxon>Discoba</taxon>
        <taxon>Euglenozoa</taxon>
        <taxon>Kinetoplastea</taxon>
        <taxon>Metakinetoplastina</taxon>
        <taxon>Trypanosomatida</taxon>
        <taxon>Trypanosomatidae</taxon>
        <taxon>Trypanosoma</taxon>
        <taxon>Schizotrypanum</taxon>
    </lineage>
</organism>
<feature type="domain" description="Sialidase" evidence="1">
    <location>
        <begin position="1"/>
        <end position="178"/>
    </location>
</feature>
<dbReference type="Gene3D" id="2.120.10.10">
    <property type="match status" value="1"/>
</dbReference>
<dbReference type="InParanoid" id="Q4DL65"/>
<dbReference type="RefSeq" id="XP_815119.1">
    <property type="nucleotide sequence ID" value="XM_810026.1"/>
</dbReference>
<dbReference type="KEGG" id="tcr:508523.50"/>
<dbReference type="InterPro" id="IPR011040">
    <property type="entry name" value="Sialidase"/>
</dbReference>
<evidence type="ECO:0000313" key="3">
    <source>
        <dbReference type="EMBL" id="EAN93268.1"/>
    </source>
</evidence>
<dbReference type="EMBL" id="AAHK01000364">
    <property type="protein sequence ID" value="EAN93268.1"/>
    <property type="molecule type" value="Genomic_DNA"/>
</dbReference>
<dbReference type="PRINTS" id="PR01803">
    <property type="entry name" value="TCSIALIDASE"/>
</dbReference>
<dbReference type="Gene3D" id="2.60.120.200">
    <property type="match status" value="1"/>
</dbReference>
<name>Q4DL65_TRYCC</name>
<feature type="domain" description="Trans-sialidase C-terminal" evidence="2">
    <location>
        <begin position="219"/>
        <end position="269"/>
    </location>
</feature>